<dbReference type="InterPro" id="IPR013103">
    <property type="entry name" value="RVT_2"/>
</dbReference>
<proteinExistence type="predicted"/>
<protein>
    <submittedName>
        <fullName evidence="2">Copia protein</fullName>
    </submittedName>
</protein>
<name>A0A371HX29_MUCPR</name>
<keyword evidence="3" id="KW-1185">Reference proteome</keyword>
<dbReference type="OrthoDB" id="1688654at2759"/>
<gene>
    <name evidence="2" type="primary">GIP</name>
    <name evidence="2" type="ORF">CR513_08552</name>
</gene>
<organism evidence="2 3">
    <name type="scientific">Mucuna pruriens</name>
    <name type="common">Velvet bean</name>
    <name type="synonym">Dolichos pruriens</name>
    <dbReference type="NCBI Taxonomy" id="157652"/>
    <lineage>
        <taxon>Eukaryota</taxon>
        <taxon>Viridiplantae</taxon>
        <taxon>Streptophyta</taxon>
        <taxon>Embryophyta</taxon>
        <taxon>Tracheophyta</taxon>
        <taxon>Spermatophyta</taxon>
        <taxon>Magnoliopsida</taxon>
        <taxon>eudicotyledons</taxon>
        <taxon>Gunneridae</taxon>
        <taxon>Pentapetalae</taxon>
        <taxon>rosids</taxon>
        <taxon>fabids</taxon>
        <taxon>Fabales</taxon>
        <taxon>Fabaceae</taxon>
        <taxon>Papilionoideae</taxon>
        <taxon>50 kb inversion clade</taxon>
        <taxon>NPAAA clade</taxon>
        <taxon>indigoferoid/millettioid clade</taxon>
        <taxon>Phaseoleae</taxon>
        <taxon>Mucuna</taxon>
    </lineage>
</organism>
<evidence type="ECO:0000313" key="2">
    <source>
        <dbReference type="EMBL" id="RDY07351.1"/>
    </source>
</evidence>
<accession>A0A371HX29</accession>
<dbReference type="EMBL" id="QJKJ01001488">
    <property type="protein sequence ID" value="RDY07351.1"/>
    <property type="molecule type" value="Genomic_DNA"/>
</dbReference>
<dbReference type="Proteomes" id="UP000257109">
    <property type="component" value="Unassembled WGS sequence"/>
</dbReference>
<feature type="domain" description="Reverse transcriptase Ty1/copia-type" evidence="1">
    <location>
        <begin position="2"/>
        <end position="84"/>
    </location>
</feature>
<feature type="non-terminal residue" evidence="2">
    <location>
        <position position="1"/>
    </location>
</feature>
<evidence type="ECO:0000259" key="1">
    <source>
        <dbReference type="Pfam" id="PF07727"/>
    </source>
</evidence>
<dbReference type="Pfam" id="PF07727">
    <property type="entry name" value="RVT_2"/>
    <property type="match status" value="1"/>
</dbReference>
<evidence type="ECO:0000313" key="3">
    <source>
        <dbReference type="Proteomes" id="UP000257109"/>
    </source>
</evidence>
<reference evidence="2" key="1">
    <citation type="submission" date="2018-05" db="EMBL/GenBank/DDBJ databases">
        <title>Draft genome of Mucuna pruriens seed.</title>
        <authorList>
            <person name="Nnadi N.E."/>
            <person name="Vos R."/>
            <person name="Hasami M.H."/>
            <person name="Devisetty U.K."/>
            <person name="Aguiy J.C."/>
        </authorList>
    </citation>
    <scope>NUCLEOTIDE SEQUENCE [LARGE SCALE GENOMIC DNA]</scope>
    <source>
        <strain evidence="2">JCA_2017</strain>
    </source>
</reference>
<comment type="caution">
    <text evidence="2">The sequence shown here is derived from an EMBL/GenBank/DDBJ whole genome shotgun (WGS) entry which is preliminary data.</text>
</comment>
<dbReference type="AlphaFoldDB" id="A0A371HX29"/>
<sequence>MNFVKCTSKHGVYAKVTNANLLLVFLYVDDLLVTSSNEVEIMEFKEQMMKEFEMTDLGHYATNLLKRFNMIQCNPIVTLTKNELILEKEGNEELVDSIQFRQIVGFLKYLCNTKVDLAFGVSLISRFTERQDNLLVGSQENNVLWTMHMHKYLSTLVHIGVVTKWTTDYVFMYRKTSIS</sequence>